<keyword evidence="2" id="KW-1185">Reference proteome</keyword>
<name>A0A8T0VNQ3_PANVG</name>
<comment type="caution">
    <text evidence="1">The sequence shown here is derived from an EMBL/GenBank/DDBJ whole genome shotgun (WGS) entry which is preliminary data.</text>
</comment>
<evidence type="ECO:0000313" key="2">
    <source>
        <dbReference type="Proteomes" id="UP000823388"/>
    </source>
</evidence>
<proteinExistence type="predicted"/>
<dbReference type="EMBL" id="CM029040">
    <property type="protein sequence ID" value="KAG2638471.1"/>
    <property type="molecule type" value="Genomic_DNA"/>
</dbReference>
<protein>
    <submittedName>
        <fullName evidence="1">Uncharacterized protein</fullName>
    </submittedName>
</protein>
<dbReference type="PANTHER" id="PTHR36617:SF16">
    <property type="entry name" value="OS04G0516500 PROTEIN"/>
    <property type="match status" value="1"/>
</dbReference>
<accession>A0A8T0VNQ3</accession>
<sequence>MPNACLILKLLHRLHHPAGSSWATWARRHVDVHTLEGDVQGAHWDAIRSLLPAYHQITRVAVHDGVATAFWEDCWSGDAPLCSSFPVLYSHVLNHGATLHDVASAGLESFLAPRLSSQARSKLASVQLILDTWTPTASIDKRCSPLESTDHRLISGKIYKLATSLDGTCAFYKFVWQNHAPPKLYFLASKSTNRSQQSQSDTQVALEANIV</sequence>
<gene>
    <name evidence="1" type="ORF">PVAP13_2NG595820</name>
</gene>
<dbReference type="AlphaFoldDB" id="A0A8T0VNQ3"/>
<evidence type="ECO:0000313" key="1">
    <source>
        <dbReference type="EMBL" id="KAG2638471.1"/>
    </source>
</evidence>
<dbReference type="Proteomes" id="UP000823388">
    <property type="component" value="Chromosome 2N"/>
</dbReference>
<organism evidence="1 2">
    <name type="scientific">Panicum virgatum</name>
    <name type="common">Blackwell switchgrass</name>
    <dbReference type="NCBI Taxonomy" id="38727"/>
    <lineage>
        <taxon>Eukaryota</taxon>
        <taxon>Viridiplantae</taxon>
        <taxon>Streptophyta</taxon>
        <taxon>Embryophyta</taxon>
        <taxon>Tracheophyta</taxon>
        <taxon>Spermatophyta</taxon>
        <taxon>Magnoliopsida</taxon>
        <taxon>Liliopsida</taxon>
        <taxon>Poales</taxon>
        <taxon>Poaceae</taxon>
        <taxon>PACMAD clade</taxon>
        <taxon>Panicoideae</taxon>
        <taxon>Panicodae</taxon>
        <taxon>Paniceae</taxon>
        <taxon>Panicinae</taxon>
        <taxon>Panicum</taxon>
        <taxon>Panicum sect. Hiantes</taxon>
    </lineage>
</organism>
<reference evidence="1" key="1">
    <citation type="submission" date="2020-05" db="EMBL/GenBank/DDBJ databases">
        <title>WGS assembly of Panicum virgatum.</title>
        <authorList>
            <person name="Lovell J.T."/>
            <person name="Jenkins J."/>
            <person name="Shu S."/>
            <person name="Juenger T.E."/>
            <person name="Schmutz J."/>
        </authorList>
    </citation>
    <scope>NUCLEOTIDE SEQUENCE</scope>
    <source>
        <strain evidence="1">AP13</strain>
    </source>
</reference>
<dbReference type="PANTHER" id="PTHR36617">
    <property type="entry name" value="PROTEIN, PUTATIVE-RELATED"/>
    <property type="match status" value="1"/>
</dbReference>